<dbReference type="InterPro" id="IPR032675">
    <property type="entry name" value="LRR_dom_sf"/>
</dbReference>
<dbReference type="SUPFAM" id="SSF52058">
    <property type="entry name" value="L domain-like"/>
    <property type="match status" value="1"/>
</dbReference>
<reference evidence="3" key="1">
    <citation type="journal article" date="2022" name="Plant J.">
        <title>Strategies of tolerance reflected in two North American maple genomes.</title>
        <authorList>
            <person name="McEvoy S.L."/>
            <person name="Sezen U.U."/>
            <person name="Trouern-Trend A."/>
            <person name="McMahon S.M."/>
            <person name="Schaberg P.G."/>
            <person name="Yang J."/>
            <person name="Wegrzyn J.L."/>
            <person name="Swenson N.G."/>
        </authorList>
    </citation>
    <scope>NUCLEOTIDE SEQUENCE</scope>
    <source>
        <strain evidence="3">NS2018</strain>
    </source>
</reference>
<dbReference type="PANTHER" id="PTHR36766">
    <property type="entry name" value="PLANT BROAD-SPECTRUM MILDEW RESISTANCE PROTEIN RPW8"/>
    <property type="match status" value="1"/>
</dbReference>
<keyword evidence="1" id="KW-0611">Plant defense</keyword>
<dbReference type="PANTHER" id="PTHR36766:SF70">
    <property type="entry name" value="DISEASE RESISTANCE PROTEIN RGA4"/>
    <property type="match status" value="1"/>
</dbReference>
<feature type="compositionally biased region" description="Polar residues" evidence="2">
    <location>
        <begin position="267"/>
        <end position="285"/>
    </location>
</feature>
<comment type="caution">
    <text evidence="3">The sequence shown here is derived from an EMBL/GenBank/DDBJ whole genome shotgun (WGS) entry which is preliminary data.</text>
</comment>
<accession>A0AA39SIP3</accession>
<evidence type="ECO:0000256" key="2">
    <source>
        <dbReference type="SAM" id="MobiDB-lite"/>
    </source>
</evidence>
<dbReference type="Proteomes" id="UP001168877">
    <property type="component" value="Unassembled WGS sequence"/>
</dbReference>
<feature type="region of interest" description="Disordered" evidence="2">
    <location>
        <begin position="265"/>
        <end position="293"/>
    </location>
</feature>
<name>A0AA39SIP3_ACESA</name>
<dbReference type="GO" id="GO:0006952">
    <property type="term" value="P:defense response"/>
    <property type="evidence" value="ECO:0007669"/>
    <property type="project" value="UniProtKB-KW"/>
</dbReference>
<keyword evidence="4" id="KW-1185">Reference proteome</keyword>
<protein>
    <submittedName>
        <fullName evidence="3">Uncharacterized protein</fullName>
    </submittedName>
</protein>
<dbReference type="Gene3D" id="3.80.10.10">
    <property type="entry name" value="Ribonuclease Inhibitor"/>
    <property type="match status" value="2"/>
</dbReference>
<reference evidence="3" key="2">
    <citation type="submission" date="2023-06" db="EMBL/GenBank/DDBJ databases">
        <authorList>
            <person name="Swenson N.G."/>
            <person name="Wegrzyn J.L."/>
            <person name="Mcevoy S.L."/>
        </authorList>
    </citation>
    <scope>NUCLEOTIDE SEQUENCE</scope>
    <source>
        <strain evidence="3">NS2018</strain>
        <tissue evidence="3">Leaf</tissue>
    </source>
</reference>
<evidence type="ECO:0000256" key="1">
    <source>
        <dbReference type="ARBA" id="ARBA00022821"/>
    </source>
</evidence>
<sequence length="293" mass="33414">MQTSSDVEEVELVLYKEPTSFWRSGIISWKDAFKFFTNTSDEYYHQLRSVYFLEKELQQPQELPYRHQYLTLWNCVCLAKLPQALHNLSFLTKLCIAECPKLVCFPEAALPSHLRSIEVLSCNALKSLPRTCMGSTSLENLSIEYCKSLMYIARNRLPSNLKRLGIGGCDNLRGSMQEENNNLPATLEVIGIHNCLKLESIAERFENHTALKTINISDCESLKSLPTGGDLPYMNLTSLHIRNYDGNLYDFINLQKLRSLITKKRTSTPLPSPSTKVSETTSLHSLTEDKHFL</sequence>
<proteinExistence type="predicted"/>
<evidence type="ECO:0000313" key="4">
    <source>
        <dbReference type="Proteomes" id="UP001168877"/>
    </source>
</evidence>
<dbReference type="AlphaFoldDB" id="A0AA39SIP3"/>
<dbReference type="EMBL" id="JAUESC010000381">
    <property type="protein sequence ID" value="KAK0590265.1"/>
    <property type="molecule type" value="Genomic_DNA"/>
</dbReference>
<organism evidence="3 4">
    <name type="scientific">Acer saccharum</name>
    <name type="common">Sugar maple</name>
    <dbReference type="NCBI Taxonomy" id="4024"/>
    <lineage>
        <taxon>Eukaryota</taxon>
        <taxon>Viridiplantae</taxon>
        <taxon>Streptophyta</taxon>
        <taxon>Embryophyta</taxon>
        <taxon>Tracheophyta</taxon>
        <taxon>Spermatophyta</taxon>
        <taxon>Magnoliopsida</taxon>
        <taxon>eudicotyledons</taxon>
        <taxon>Gunneridae</taxon>
        <taxon>Pentapetalae</taxon>
        <taxon>rosids</taxon>
        <taxon>malvids</taxon>
        <taxon>Sapindales</taxon>
        <taxon>Sapindaceae</taxon>
        <taxon>Hippocastanoideae</taxon>
        <taxon>Acereae</taxon>
        <taxon>Acer</taxon>
    </lineage>
</organism>
<evidence type="ECO:0000313" key="3">
    <source>
        <dbReference type="EMBL" id="KAK0590265.1"/>
    </source>
</evidence>
<gene>
    <name evidence="3" type="ORF">LWI29_024694</name>
</gene>